<comment type="caution">
    <text evidence="2">The sequence shown here is derived from an EMBL/GenBank/DDBJ whole genome shotgun (WGS) entry which is preliminary data.</text>
</comment>
<gene>
    <name evidence="2" type="ORF">TNCT_146931</name>
</gene>
<evidence type="ECO:0008006" key="4">
    <source>
        <dbReference type="Google" id="ProtNLM"/>
    </source>
</evidence>
<protein>
    <recommendedName>
        <fullName evidence="4">Secreted protein</fullName>
    </recommendedName>
</protein>
<keyword evidence="1" id="KW-0732">Signal</keyword>
<feature type="signal peptide" evidence="1">
    <location>
        <begin position="1"/>
        <end position="19"/>
    </location>
</feature>
<name>A0A8X6F983_TRICU</name>
<evidence type="ECO:0000313" key="3">
    <source>
        <dbReference type="Proteomes" id="UP000887116"/>
    </source>
</evidence>
<sequence length="70" mass="7735">MSMLTLLQSVKLLMLRYMATPPALRLVDDTTTDCVVAICLRLAVLQYDLRLKPGTFPGIESSPQVSLVAR</sequence>
<reference evidence="2" key="1">
    <citation type="submission" date="2020-07" db="EMBL/GenBank/DDBJ databases">
        <title>Multicomponent nature underlies the extraordinary mechanical properties of spider dragline silk.</title>
        <authorList>
            <person name="Kono N."/>
            <person name="Nakamura H."/>
            <person name="Mori M."/>
            <person name="Yoshida Y."/>
            <person name="Ohtoshi R."/>
            <person name="Malay A.D."/>
            <person name="Moran D.A.P."/>
            <person name="Tomita M."/>
            <person name="Numata K."/>
            <person name="Arakawa K."/>
        </authorList>
    </citation>
    <scope>NUCLEOTIDE SEQUENCE</scope>
</reference>
<dbReference type="Proteomes" id="UP000887116">
    <property type="component" value="Unassembled WGS sequence"/>
</dbReference>
<dbReference type="AlphaFoldDB" id="A0A8X6F983"/>
<accession>A0A8X6F983</accession>
<organism evidence="2 3">
    <name type="scientific">Trichonephila clavata</name>
    <name type="common">Joro spider</name>
    <name type="synonym">Nephila clavata</name>
    <dbReference type="NCBI Taxonomy" id="2740835"/>
    <lineage>
        <taxon>Eukaryota</taxon>
        <taxon>Metazoa</taxon>
        <taxon>Ecdysozoa</taxon>
        <taxon>Arthropoda</taxon>
        <taxon>Chelicerata</taxon>
        <taxon>Arachnida</taxon>
        <taxon>Araneae</taxon>
        <taxon>Araneomorphae</taxon>
        <taxon>Entelegynae</taxon>
        <taxon>Araneoidea</taxon>
        <taxon>Nephilidae</taxon>
        <taxon>Trichonephila</taxon>
    </lineage>
</organism>
<evidence type="ECO:0000313" key="2">
    <source>
        <dbReference type="EMBL" id="GFQ73837.1"/>
    </source>
</evidence>
<feature type="chain" id="PRO_5036465771" description="Secreted protein" evidence="1">
    <location>
        <begin position="20"/>
        <end position="70"/>
    </location>
</feature>
<dbReference type="EMBL" id="BMAO01011463">
    <property type="protein sequence ID" value="GFQ73837.1"/>
    <property type="molecule type" value="Genomic_DNA"/>
</dbReference>
<keyword evidence="3" id="KW-1185">Reference proteome</keyword>
<proteinExistence type="predicted"/>
<evidence type="ECO:0000256" key="1">
    <source>
        <dbReference type="SAM" id="SignalP"/>
    </source>
</evidence>